<dbReference type="InterPro" id="IPR005346">
    <property type="entry name" value="RnfH"/>
</dbReference>
<evidence type="ECO:0000313" key="3">
    <source>
        <dbReference type="EMBL" id="KXZ67945.1"/>
    </source>
</evidence>
<dbReference type="Proteomes" id="UP000075680">
    <property type="component" value="Unassembled WGS sequence"/>
</dbReference>
<dbReference type="InterPro" id="IPR016155">
    <property type="entry name" value="Mopterin_synth/thiamin_S_b"/>
</dbReference>
<proteinExistence type="inferred from homology"/>
<sequence length="108" mass="12129">MEHKQQHVSVAFATEQQQFHITVDFMNGMTALEAIHKSGIAEQVALPEPLQLGIFGSKIDMDTVLNAGDRVEIYRALKINPKDIRRKRAAKNPVGRFAKGNRFRPSNS</sequence>
<dbReference type="PANTHER" id="PTHR37483">
    <property type="entry name" value="UPF0125 PROTEIN RATB"/>
    <property type="match status" value="1"/>
</dbReference>
<dbReference type="Gene3D" id="3.10.20.280">
    <property type="entry name" value="RnfH-like"/>
    <property type="match status" value="1"/>
</dbReference>
<dbReference type="RefSeq" id="WP_061518910.1">
    <property type="nucleotide sequence ID" value="NZ_JRUE01000177.1"/>
</dbReference>
<dbReference type="HAMAP" id="MF_00460">
    <property type="entry name" value="UPF0125_RnfH"/>
    <property type="match status" value="1"/>
</dbReference>
<dbReference type="InterPro" id="IPR037021">
    <property type="entry name" value="RnfH_sf"/>
</dbReference>
<dbReference type="EMBL" id="JRUE01000177">
    <property type="protein sequence ID" value="KXZ67945.1"/>
    <property type="molecule type" value="Genomic_DNA"/>
</dbReference>
<dbReference type="Pfam" id="PF03658">
    <property type="entry name" value="Ub-RnfH"/>
    <property type="match status" value="1"/>
</dbReference>
<evidence type="ECO:0000256" key="1">
    <source>
        <dbReference type="ARBA" id="ARBA00010645"/>
    </source>
</evidence>
<organism evidence="3 4">
    <name type="scientific">Acinetobacter venetianus</name>
    <dbReference type="NCBI Taxonomy" id="52133"/>
    <lineage>
        <taxon>Bacteria</taxon>
        <taxon>Pseudomonadati</taxon>
        <taxon>Pseudomonadota</taxon>
        <taxon>Gammaproteobacteria</taxon>
        <taxon>Moraxellales</taxon>
        <taxon>Moraxellaceae</taxon>
        <taxon>Acinetobacter</taxon>
    </lineage>
</organism>
<dbReference type="AlphaFoldDB" id="A0A150HNG7"/>
<gene>
    <name evidence="3" type="primary">pasI</name>
    <name evidence="3" type="ORF">AVENLUH5627_01944</name>
</gene>
<dbReference type="SUPFAM" id="SSF54285">
    <property type="entry name" value="MoaD/ThiS"/>
    <property type="match status" value="1"/>
</dbReference>
<comment type="similarity">
    <text evidence="1 2">Belongs to the UPF0125 (RnfH) family.</text>
</comment>
<evidence type="ECO:0000313" key="4">
    <source>
        <dbReference type="Proteomes" id="UP000075680"/>
    </source>
</evidence>
<name>A0A150HNG7_9GAMM</name>
<dbReference type="PATRIC" id="fig|52133.18.peg.2018"/>
<dbReference type="PANTHER" id="PTHR37483:SF1">
    <property type="entry name" value="UPF0125 PROTEIN RATB"/>
    <property type="match status" value="1"/>
</dbReference>
<reference evidence="3 4" key="1">
    <citation type="journal article" date="2016" name="Sci. Rep.">
        <title>Genomic and phenotypic characterization of the species Acinetobacter venetianus.</title>
        <authorList>
            <person name="Fondi M."/>
            <person name="Maida I."/>
            <person name="Perrin E."/>
            <person name="Orlandini V."/>
            <person name="La Torre L."/>
            <person name="Bosi E."/>
            <person name="Negroni A."/>
            <person name="Zanaroli G."/>
            <person name="Fava F."/>
            <person name="Decorosi F."/>
            <person name="Giovannetti L."/>
            <person name="Viti C."/>
            <person name="Vaneechoutte M."/>
            <person name="Dijkshoorn L."/>
            <person name="Fani R."/>
        </authorList>
    </citation>
    <scope>NUCLEOTIDE SEQUENCE [LARGE SCALE GENOMIC DNA]</scope>
    <source>
        <strain evidence="3 4">LUH5627</strain>
    </source>
</reference>
<protein>
    <recommendedName>
        <fullName evidence="2">UPF0125 protein AVENLUH5627_01944</fullName>
    </recommendedName>
</protein>
<comment type="caution">
    <text evidence="3">The sequence shown here is derived from an EMBL/GenBank/DDBJ whole genome shotgun (WGS) entry which is preliminary data.</text>
</comment>
<evidence type="ECO:0000256" key="2">
    <source>
        <dbReference type="HAMAP-Rule" id="MF_00460"/>
    </source>
</evidence>
<accession>A0A150HNG7</accession>